<evidence type="ECO:0000313" key="3">
    <source>
        <dbReference type="Proteomes" id="UP001178461"/>
    </source>
</evidence>
<gene>
    <name evidence="2" type="ORF">PODLI_1B021750</name>
</gene>
<name>A0AA35NYI6_9SAUR</name>
<protein>
    <submittedName>
        <fullName evidence="2">Uncharacterized protein</fullName>
    </submittedName>
</protein>
<feature type="compositionally biased region" description="Basic and acidic residues" evidence="1">
    <location>
        <begin position="17"/>
        <end position="36"/>
    </location>
</feature>
<evidence type="ECO:0000256" key="1">
    <source>
        <dbReference type="SAM" id="MobiDB-lite"/>
    </source>
</evidence>
<sequence>MPGRKLLAQPPPLPGTDTRRGGGRHPEPPEGGDKLEPAAAAAQQLGKGHHEPRCRLAWPQSGCELAALDATRTPEERLLGYECLKGSCPLLTPPAVRFAAMSR</sequence>
<proteinExistence type="predicted"/>
<dbReference type="AlphaFoldDB" id="A0AA35NYI6"/>
<dbReference type="EMBL" id="OX395127">
    <property type="protein sequence ID" value="CAI5765097.1"/>
    <property type="molecule type" value="Genomic_DNA"/>
</dbReference>
<evidence type="ECO:0000313" key="2">
    <source>
        <dbReference type="EMBL" id="CAI5765097.1"/>
    </source>
</evidence>
<reference evidence="2" key="1">
    <citation type="submission" date="2022-12" db="EMBL/GenBank/DDBJ databases">
        <authorList>
            <person name="Alioto T."/>
            <person name="Alioto T."/>
            <person name="Gomez Garrido J."/>
        </authorList>
    </citation>
    <scope>NUCLEOTIDE SEQUENCE</scope>
</reference>
<keyword evidence="3" id="KW-1185">Reference proteome</keyword>
<dbReference type="Proteomes" id="UP001178461">
    <property type="component" value="Chromosome 2"/>
</dbReference>
<feature type="region of interest" description="Disordered" evidence="1">
    <location>
        <begin position="1"/>
        <end position="53"/>
    </location>
</feature>
<accession>A0AA35NYI6</accession>
<organism evidence="2 3">
    <name type="scientific">Podarcis lilfordi</name>
    <name type="common">Lilford's wall lizard</name>
    <dbReference type="NCBI Taxonomy" id="74358"/>
    <lineage>
        <taxon>Eukaryota</taxon>
        <taxon>Metazoa</taxon>
        <taxon>Chordata</taxon>
        <taxon>Craniata</taxon>
        <taxon>Vertebrata</taxon>
        <taxon>Euteleostomi</taxon>
        <taxon>Lepidosauria</taxon>
        <taxon>Squamata</taxon>
        <taxon>Bifurcata</taxon>
        <taxon>Unidentata</taxon>
        <taxon>Episquamata</taxon>
        <taxon>Laterata</taxon>
        <taxon>Lacertibaenia</taxon>
        <taxon>Lacertidae</taxon>
        <taxon>Podarcis</taxon>
    </lineage>
</organism>